<feature type="transmembrane region" description="Helical" evidence="1">
    <location>
        <begin position="38"/>
        <end position="65"/>
    </location>
</feature>
<keyword evidence="1" id="KW-0472">Membrane</keyword>
<dbReference type="AlphaFoldDB" id="A0A7V8NN75"/>
<evidence type="ECO:0000313" key="3">
    <source>
        <dbReference type="Proteomes" id="UP000567293"/>
    </source>
</evidence>
<feature type="transmembrane region" description="Helical" evidence="1">
    <location>
        <begin position="113"/>
        <end position="132"/>
    </location>
</feature>
<keyword evidence="1" id="KW-0812">Transmembrane</keyword>
<reference evidence="2" key="1">
    <citation type="submission" date="2020-06" db="EMBL/GenBank/DDBJ databases">
        <title>Legume-microbial interactions unlock mineral nutrients during tropical forest succession.</title>
        <authorList>
            <person name="Epihov D.Z."/>
        </authorList>
    </citation>
    <scope>NUCLEOTIDE SEQUENCE [LARGE SCALE GENOMIC DNA]</scope>
    <source>
        <strain evidence="2">Pan2503</strain>
    </source>
</reference>
<accession>A0A7V8NN75</accession>
<feature type="transmembrane region" description="Helical" evidence="1">
    <location>
        <begin position="170"/>
        <end position="186"/>
    </location>
</feature>
<feature type="transmembrane region" description="Helical" evidence="1">
    <location>
        <begin position="86"/>
        <end position="107"/>
    </location>
</feature>
<dbReference type="Proteomes" id="UP000567293">
    <property type="component" value="Unassembled WGS sequence"/>
</dbReference>
<dbReference type="Gene3D" id="1.20.1740.10">
    <property type="entry name" value="Amino acid/polyamine transporter I"/>
    <property type="match status" value="1"/>
</dbReference>
<keyword evidence="1" id="KW-1133">Transmembrane helix</keyword>
<evidence type="ECO:0000256" key="1">
    <source>
        <dbReference type="SAM" id="Phobius"/>
    </source>
</evidence>
<keyword evidence="3" id="KW-1185">Reference proteome</keyword>
<name>A0A7V8NN75_9BACT</name>
<organism evidence="2 3">
    <name type="scientific">Candidatus Acidiferrum panamense</name>
    <dbReference type="NCBI Taxonomy" id="2741543"/>
    <lineage>
        <taxon>Bacteria</taxon>
        <taxon>Pseudomonadati</taxon>
        <taxon>Acidobacteriota</taxon>
        <taxon>Terriglobia</taxon>
        <taxon>Candidatus Acidiferrales</taxon>
        <taxon>Candidatus Acidiferrum</taxon>
    </lineage>
</organism>
<evidence type="ECO:0008006" key="4">
    <source>
        <dbReference type="Google" id="ProtNLM"/>
    </source>
</evidence>
<evidence type="ECO:0000313" key="2">
    <source>
        <dbReference type="EMBL" id="MBA0084431.1"/>
    </source>
</evidence>
<comment type="caution">
    <text evidence="2">The sequence shown here is derived from an EMBL/GenBank/DDBJ whole genome shotgun (WGS) entry which is preliminary data.</text>
</comment>
<dbReference type="EMBL" id="JACDQQ010000536">
    <property type="protein sequence ID" value="MBA0084431.1"/>
    <property type="molecule type" value="Genomic_DNA"/>
</dbReference>
<feature type="transmembrane region" description="Helical" evidence="1">
    <location>
        <begin position="139"/>
        <end position="158"/>
    </location>
</feature>
<gene>
    <name evidence="2" type="ORF">HRJ53_05510</name>
</gene>
<sequence length="188" mass="20213">MSIAAVTYVAPWRDLLGKRFATAIAFESALKTHWPVSLIFTMALLGLFQCFNGNFAASTRLLFAFGRRGTISSSFGGVHQRFQTPYLAVLGVTAGSLAGLFLGDALLVPVTEVGSMASALGWLAACASFWMAEKRPGMRMVTALGILISLILILMKMLPVFPGHFSPAEWMAFGIWVVLGGALHWGRG</sequence>
<proteinExistence type="predicted"/>
<protein>
    <recommendedName>
        <fullName evidence="4">Amino acid permease</fullName>
    </recommendedName>
</protein>